<protein>
    <submittedName>
        <fullName evidence="3">Hydroxyneurosporene synthase (CrtC)</fullName>
    </submittedName>
</protein>
<dbReference type="Pfam" id="PF07143">
    <property type="entry name" value="CrtC"/>
    <property type="match status" value="1"/>
</dbReference>
<organism evidence="3">
    <name type="scientific">mine drainage metagenome</name>
    <dbReference type="NCBI Taxonomy" id="410659"/>
    <lineage>
        <taxon>unclassified sequences</taxon>
        <taxon>metagenomes</taxon>
        <taxon>ecological metagenomes</taxon>
    </lineage>
</organism>
<reference evidence="3" key="1">
    <citation type="submission" date="2016-10" db="EMBL/GenBank/DDBJ databases">
        <title>Sequence of Gallionella enrichment culture.</title>
        <authorList>
            <person name="Poehlein A."/>
            <person name="Muehling M."/>
            <person name="Daniel R."/>
        </authorList>
    </citation>
    <scope>NUCLEOTIDE SEQUENCE</scope>
</reference>
<dbReference type="PANTHER" id="PTHR38591:SF1">
    <property type="entry name" value="BLL1000 PROTEIN"/>
    <property type="match status" value="1"/>
</dbReference>
<dbReference type="Gene3D" id="2.40.370.10">
    <property type="entry name" value="AttH-like domain"/>
    <property type="match status" value="2"/>
</dbReference>
<dbReference type="PANTHER" id="PTHR38591">
    <property type="entry name" value="HYDROLASE"/>
    <property type="match status" value="1"/>
</dbReference>
<dbReference type="InterPro" id="IPR010791">
    <property type="entry name" value="AttH_dom"/>
</dbReference>
<dbReference type="Pfam" id="PF17186">
    <property type="entry name" value="Lipocalin_9"/>
    <property type="match status" value="1"/>
</dbReference>
<proteinExistence type="predicted"/>
<gene>
    <name evidence="3" type="ORF">GALL_536120</name>
</gene>
<accession>A0A1J5P195</accession>
<dbReference type="AlphaFoldDB" id="A0A1J5P195"/>
<dbReference type="SUPFAM" id="SSF159245">
    <property type="entry name" value="AttH-like"/>
    <property type="match status" value="1"/>
</dbReference>
<comment type="caution">
    <text evidence="3">The sequence shown here is derived from an EMBL/GenBank/DDBJ whole genome shotgun (WGS) entry which is preliminary data.</text>
</comment>
<evidence type="ECO:0000313" key="3">
    <source>
        <dbReference type="EMBL" id="OIQ64834.1"/>
    </source>
</evidence>
<evidence type="ECO:0000256" key="1">
    <source>
        <dbReference type="SAM" id="MobiDB-lite"/>
    </source>
</evidence>
<feature type="domain" description="AttH" evidence="2">
    <location>
        <begin position="2"/>
        <end position="65"/>
    </location>
</feature>
<sequence>MHLQLAPSQPPILQGEHGYSRKGAGPGQASYYYSEPHLVVSGSVERNGKTVNVTGSAWLDHEWSTSVLDQHAVGWDWVGANLDDGGALMAFRIRDKFGKPLWAHATLRDAGGRLTQFGNSEVHFTLQRVWRSPRTGASYPVAMQVQTGASVWQLAPLQDDQELDSRQSTGAVYWEGAVSLSRDGRAAGRGYLELTGYVKPLKL</sequence>
<evidence type="ECO:0000259" key="2">
    <source>
        <dbReference type="Pfam" id="PF07143"/>
    </source>
</evidence>
<feature type="region of interest" description="Disordered" evidence="1">
    <location>
        <begin position="1"/>
        <end position="23"/>
    </location>
</feature>
<name>A0A1J5P195_9ZZZZ</name>
<dbReference type="EMBL" id="MLJW01007800">
    <property type="protein sequence ID" value="OIQ64834.1"/>
    <property type="molecule type" value="Genomic_DNA"/>
</dbReference>
<dbReference type="InterPro" id="IPR023374">
    <property type="entry name" value="AttH-like_dom_sf"/>
</dbReference>